<proteinExistence type="predicted"/>
<dbReference type="RefSeq" id="WP_127740483.1">
    <property type="nucleotide sequence ID" value="NZ_RZTZ01000011.1"/>
</dbReference>
<feature type="transmembrane region" description="Helical" evidence="1">
    <location>
        <begin position="372"/>
        <end position="393"/>
    </location>
</feature>
<sequence>MTINEPVYAAMLVLALIAIGEVVSIITRARVPMLLIAILGFLIFIWTGIFPADIVDTSSFSAMGTLLTGPLVVHLGTLIPLTLMAKQYRAVLIALGGSLVALLFVLPIITMLFGYETAVAGTGPLVGGIVAFIVTSEALNGSGFEYLVAIPALVLAVHKLFGLPVASMLLRKYALILRNKWDQTDSSSYIAAAAEVPLHGAAVVSTPKKRKKYEFNTANILLFKLFVGASLGTVLGELTGISGTIWCLFIGVLGTKVNFYNENIMDKAKASSIAVLGTIFIVIASMSKVSLTQFLHFIPQVVTIIIIGEIGILVGGYIVSKLVKWHPYKGMSLALTAMFGFPADYILCQEVSRSVGRTEEEENRLLNELSPPMLIGGFTTVTVASVLIASILVKTLS</sequence>
<feature type="transmembrane region" description="Helical" evidence="1">
    <location>
        <begin position="146"/>
        <end position="170"/>
    </location>
</feature>
<feature type="transmembrane region" description="Helical" evidence="1">
    <location>
        <begin position="241"/>
        <end position="260"/>
    </location>
</feature>
<evidence type="ECO:0000313" key="2">
    <source>
        <dbReference type="EMBL" id="RVT58854.1"/>
    </source>
</evidence>
<feature type="transmembrane region" description="Helical" evidence="1">
    <location>
        <begin position="33"/>
        <end position="54"/>
    </location>
</feature>
<reference evidence="2 3" key="1">
    <citation type="submission" date="2019-01" db="EMBL/GenBank/DDBJ databases">
        <title>Bacillus sp. M5HDSG1-1, whole genome shotgun sequence.</title>
        <authorList>
            <person name="Tuo L."/>
        </authorList>
    </citation>
    <scope>NUCLEOTIDE SEQUENCE [LARGE SCALE GENOMIC DNA]</scope>
    <source>
        <strain evidence="2 3">M5HDSG1-1</strain>
    </source>
</reference>
<feature type="transmembrane region" description="Helical" evidence="1">
    <location>
        <begin position="60"/>
        <end position="83"/>
    </location>
</feature>
<feature type="transmembrane region" description="Helical" evidence="1">
    <location>
        <begin position="218"/>
        <end position="235"/>
    </location>
</feature>
<feature type="transmembrane region" description="Helical" evidence="1">
    <location>
        <begin position="297"/>
        <end position="319"/>
    </location>
</feature>
<dbReference type="Proteomes" id="UP000288024">
    <property type="component" value="Unassembled WGS sequence"/>
</dbReference>
<feature type="transmembrane region" description="Helical" evidence="1">
    <location>
        <begin position="272"/>
        <end position="291"/>
    </location>
</feature>
<keyword evidence="1" id="KW-0472">Membrane</keyword>
<dbReference type="InterPro" id="IPR049576">
    <property type="entry name" value="HDC-like"/>
</dbReference>
<keyword evidence="1" id="KW-0812">Transmembrane</keyword>
<dbReference type="AlphaFoldDB" id="A0A437K6L4"/>
<dbReference type="CDD" id="cd21416">
    <property type="entry name" value="HDC_protein"/>
    <property type="match status" value="1"/>
</dbReference>
<organism evidence="2 3">
    <name type="scientific">Niallia taxi</name>
    <dbReference type="NCBI Taxonomy" id="2499688"/>
    <lineage>
        <taxon>Bacteria</taxon>
        <taxon>Bacillati</taxon>
        <taxon>Bacillota</taxon>
        <taxon>Bacilli</taxon>
        <taxon>Bacillales</taxon>
        <taxon>Bacillaceae</taxon>
        <taxon>Niallia</taxon>
    </lineage>
</organism>
<evidence type="ECO:0000313" key="3">
    <source>
        <dbReference type="Proteomes" id="UP000288024"/>
    </source>
</evidence>
<comment type="caution">
    <text evidence="2">The sequence shown here is derived from an EMBL/GenBank/DDBJ whole genome shotgun (WGS) entry which is preliminary data.</text>
</comment>
<accession>A0A437K6L4</accession>
<name>A0A437K6L4_9BACI</name>
<feature type="transmembrane region" description="Helical" evidence="1">
    <location>
        <begin position="90"/>
        <end position="115"/>
    </location>
</feature>
<keyword evidence="3" id="KW-1185">Reference proteome</keyword>
<feature type="transmembrane region" description="Helical" evidence="1">
    <location>
        <begin position="6"/>
        <end position="26"/>
    </location>
</feature>
<gene>
    <name evidence="2" type="ORF">EM808_21090</name>
</gene>
<keyword evidence="1" id="KW-1133">Transmembrane helix</keyword>
<protein>
    <submittedName>
        <fullName evidence="2">Uncharacterized protein</fullName>
    </submittedName>
</protein>
<dbReference type="EMBL" id="RZTZ01000011">
    <property type="protein sequence ID" value="RVT58854.1"/>
    <property type="molecule type" value="Genomic_DNA"/>
</dbReference>
<evidence type="ECO:0000256" key="1">
    <source>
        <dbReference type="SAM" id="Phobius"/>
    </source>
</evidence>